<reference evidence="3" key="1">
    <citation type="submission" date="2023-02" db="EMBL/GenBank/DDBJ databases">
        <title>Genome of toxic invasive species Heracleum sosnowskyi carries increased number of genes despite the absence of recent whole-genome duplications.</title>
        <authorList>
            <person name="Schelkunov M."/>
            <person name="Shtratnikova V."/>
            <person name="Makarenko M."/>
            <person name="Klepikova A."/>
            <person name="Omelchenko D."/>
            <person name="Novikova G."/>
            <person name="Obukhova E."/>
            <person name="Bogdanov V."/>
            <person name="Penin A."/>
            <person name="Logacheva M."/>
        </authorList>
    </citation>
    <scope>NUCLEOTIDE SEQUENCE</scope>
    <source>
        <strain evidence="3">Hsosn_3</strain>
        <tissue evidence="3">Leaf</tissue>
    </source>
</reference>
<dbReference type="EMBL" id="JAUIZM010000003">
    <property type="protein sequence ID" value="KAK1393163.1"/>
    <property type="molecule type" value="Genomic_DNA"/>
</dbReference>
<dbReference type="Proteomes" id="UP001237642">
    <property type="component" value="Unassembled WGS sequence"/>
</dbReference>
<protein>
    <submittedName>
        <fullName evidence="3">Nuclear transcription factor Y subunit C-9-like protein</fullName>
    </submittedName>
</protein>
<comment type="caution">
    <text evidence="3">The sequence shown here is derived from an EMBL/GenBank/DDBJ whole genome shotgun (WGS) entry which is preliminary data.</text>
</comment>
<dbReference type="AlphaFoldDB" id="A0AAD8IYA5"/>
<dbReference type="GO" id="GO:0046982">
    <property type="term" value="F:protein heterodimerization activity"/>
    <property type="evidence" value="ECO:0007669"/>
    <property type="project" value="InterPro"/>
</dbReference>
<gene>
    <name evidence="3" type="ORF">POM88_012219</name>
</gene>
<dbReference type="InterPro" id="IPR009072">
    <property type="entry name" value="Histone-fold"/>
</dbReference>
<reference evidence="3" key="2">
    <citation type="submission" date="2023-05" db="EMBL/GenBank/DDBJ databases">
        <authorList>
            <person name="Schelkunov M.I."/>
        </authorList>
    </citation>
    <scope>NUCLEOTIDE SEQUENCE</scope>
    <source>
        <strain evidence="3">Hsosn_3</strain>
        <tissue evidence="3">Leaf</tissue>
    </source>
</reference>
<dbReference type="SUPFAM" id="SSF47113">
    <property type="entry name" value="Histone-fold"/>
    <property type="match status" value="1"/>
</dbReference>
<keyword evidence="2" id="KW-0539">Nucleus</keyword>
<comment type="subcellular location">
    <subcellularLocation>
        <location evidence="1">Nucleus</location>
    </subcellularLocation>
</comment>
<sequence>MKVNKDVKVEASDAPVLVSKACEMFISDLTLRDWKHKETNKSKLLQTKNITATISETEAFNFLDDTVPSLPIQQGDTRSTMNHTHVGSSAELVQRQYVTQQHHVGPSGTTFDEQHQIRQSEKAFYACGQSLQSQEDLTALYVLVSASAAEPEKTSP</sequence>
<evidence type="ECO:0000256" key="2">
    <source>
        <dbReference type="ARBA" id="ARBA00023242"/>
    </source>
</evidence>
<accession>A0AAD8IYA5</accession>
<keyword evidence="4" id="KW-1185">Reference proteome</keyword>
<dbReference type="Gene3D" id="1.10.20.10">
    <property type="entry name" value="Histone, subunit A"/>
    <property type="match status" value="1"/>
</dbReference>
<name>A0AAD8IYA5_9APIA</name>
<dbReference type="GO" id="GO:0005634">
    <property type="term" value="C:nucleus"/>
    <property type="evidence" value="ECO:0007669"/>
    <property type="project" value="UniProtKB-SubCell"/>
</dbReference>
<dbReference type="InterPro" id="IPR050568">
    <property type="entry name" value="Transcr_DNA_Rep_Reg"/>
</dbReference>
<proteinExistence type="predicted"/>
<organism evidence="3 4">
    <name type="scientific">Heracleum sosnowskyi</name>
    <dbReference type="NCBI Taxonomy" id="360622"/>
    <lineage>
        <taxon>Eukaryota</taxon>
        <taxon>Viridiplantae</taxon>
        <taxon>Streptophyta</taxon>
        <taxon>Embryophyta</taxon>
        <taxon>Tracheophyta</taxon>
        <taxon>Spermatophyta</taxon>
        <taxon>Magnoliopsida</taxon>
        <taxon>eudicotyledons</taxon>
        <taxon>Gunneridae</taxon>
        <taxon>Pentapetalae</taxon>
        <taxon>asterids</taxon>
        <taxon>campanulids</taxon>
        <taxon>Apiales</taxon>
        <taxon>Apiaceae</taxon>
        <taxon>Apioideae</taxon>
        <taxon>apioid superclade</taxon>
        <taxon>Tordylieae</taxon>
        <taxon>Tordyliinae</taxon>
        <taxon>Heracleum</taxon>
    </lineage>
</organism>
<dbReference type="PANTHER" id="PTHR10252">
    <property type="entry name" value="HISTONE-LIKE TRANSCRIPTION FACTOR CCAAT-RELATED"/>
    <property type="match status" value="1"/>
</dbReference>
<evidence type="ECO:0000313" key="4">
    <source>
        <dbReference type="Proteomes" id="UP001237642"/>
    </source>
</evidence>
<evidence type="ECO:0000313" key="3">
    <source>
        <dbReference type="EMBL" id="KAK1393163.1"/>
    </source>
</evidence>
<evidence type="ECO:0000256" key="1">
    <source>
        <dbReference type="ARBA" id="ARBA00004123"/>
    </source>
</evidence>